<protein>
    <submittedName>
        <fullName evidence="2">Uncharacterized protein</fullName>
    </submittedName>
</protein>
<dbReference type="RefSeq" id="WP_205378333.1">
    <property type="nucleotide sequence ID" value="NZ_JAFEJA010000002.1"/>
</dbReference>
<dbReference type="Proteomes" id="UP000664109">
    <property type="component" value="Unassembled WGS sequence"/>
</dbReference>
<dbReference type="EMBL" id="JAFEJA010000002">
    <property type="protein sequence ID" value="MBM9624322.1"/>
    <property type="molecule type" value="Genomic_DNA"/>
</dbReference>
<evidence type="ECO:0000313" key="3">
    <source>
        <dbReference type="Proteomes" id="UP000664109"/>
    </source>
</evidence>
<evidence type="ECO:0000313" key="2">
    <source>
        <dbReference type="EMBL" id="MBM9624322.1"/>
    </source>
</evidence>
<accession>A0ABS2V396</accession>
<proteinExistence type="predicted"/>
<evidence type="ECO:0000256" key="1">
    <source>
        <dbReference type="SAM" id="MobiDB-lite"/>
    </source>
</evidence>
<feature type="region of interest" description="Disordered" evidence="1">
    <location>
        <begin position="192"/>
        <end position="213"/>
    </location>
</feature>
<keyword evidence="3" id="KW-1185">Reference proteome</keyword>
<comment type="caution">
    <text evidence="2">The sequence shown here is derived from an EMBL/GenBank/DDBJ whole genome shotgun (WGS) entry which is preliminary data.</text>
</comment>
<name>A0ABS2V396_9ACTN</name>
<sequence>MSSDAHAHPIRIAGFYDGPFGLSPELLDERLFWMGHLYPCAQGRAGALMFGPGYAWADHRAHRERLWRRPEWPLFTIPLAGGHQLHVVYRAVPDEEGVDCLVHHPDWDRAELLARTDGHFMGPGLSWPDLVAAADNGLPGGTVTDPHARLLLPAFADSATPPEAVDRLAAALHARLGVQSAAPLATAMLEEQGPTGPVRWATTDNGTRSNDGRYSFRNPANDFALPGDGLARVSAALAE</sequence>
<reference evidence="2 3" key="1">
    <citation type="journal article" date="2016" name="Arch. Microbiol.">
        <title>Streptomyces zhihengii sp. nov., isolated from rhizospheric soil of Psammosilene tunicoides.</title>
        <authorList>
            <person name="Huang M.J."/>
            <person name="Fei J.J."/>
            <person name="Salam N."/>
            <person name="Kim C.J."/>
            <person name="Hozzein W.N."/>
            <person name="Xiao M."/>
            <person name="Huang H.Q."/>
            <person name="Li W.J."/>
        </authorList>
    </citation>
    <scope>NUCLEOTIDE SEQUENCE [LARGE SCALE GENOMIC DNA]</scope>
    <source>
        <strain evidence="2 3">YIM T102</strain>
    </source>
</reference>
<gene>
    <name evidence="2" type="ORF">JE024_37800</name>
</gene>
<organism evidence="2 3">
    <name type="scientific">Streptomyces zhihengii</name>
    <dbReference type="NCBI Taxonomy" id="1818004"/>
    <lineage>
        <taxon>Bacteria</taxon>
        <taxon>Bacillati</taxon>
        <taxon>Actinomycetota</taxon>
        <taxon>Actinomycetes</taxon>
        <taxon>Kitasatosporales</taxon>
        <taxon>Streptomycetaceae</taxon>
        <taxon>Streptomyces</taxon>
    </lineage>
</organism>